<reference evidence="2 3" key="1">
    <citation type="submission" date="2019-07" db="EMBL/GenBank/DDBJ databases">
        <title>Draft genome for Aliikangiella sp. M105.</title>
        <authorList>
            <person name="Wang G."/>
        </authorList>
    </citation>
    <scope>NUCLEOTIDE SEQUENCE [LARGE SCALE GENOMIC DNA]</scope>
    <source>
        <strain evidence="2 3">M105</strain>
    </source>
</reference>
<proteinExistence type="predicted"/>
<dbReference type="AlphaFoldDB" id="A0A545UED9"/>
<sequence>MAKWVTEQLEELLHQINEVPFTDDRDRKQLSILMNGFARLNNAAMEKAATKTRSQMRGWSLDGAVEAEAEKKKSKKEDSTADELTRLRPIR</sequence>
<keyword evidence="3" id="KW-1185">Reference proteome</keyword>
<feature type="compositionally biased region" description="Basic and acidic residues" evidence="1">
    <location>
        <begin position="68"/>
        <end position="91"/>
    </location>
</feature>
<name>A0A545UED9_9GAMM</name>
<dbReference type="Proteomes" id="UP000315439">
    <property type="component" value="Unassembled WGS sequence"/>
</dbReference>
<gene>
    <name evidence="2" type="ORF">FLL46_10705</name>
</gene>
<evidence type="ECO:0000313" key="3">
    <source>
        <dbReference type="Proteomes" id="UP000315439"/>
    </source>
</evidence>
<dbReference type="EMBL" id="VIKS01000006">
    <property type="protein sequence ID" value="TQV87841.1"/>
    <property type="molecule type" value="Genomic_DNA"/>
</dbReference>
<comment type="caution">
    <text evidence="2">The sequence shown here is derived from an EMBL/GenBank/DDBJ whole genome shotgun (WGS) entry which is preliminary data.</text>
</comment>
<protein>
    <submittedName>
        <fullName evidence="2">Uncharacterized protein</fullName>
    </submittedName>
</protein>
<evidence type="ECO:0000313" key="2">
    <source>
        <dbReference type="EMBL" id="TQV87841.1"/>
    </source>
</evidence>
<evidence type="ECO:0000256" key="1">
    <source>
        <dbReference type="SAM" id="MobiDB-lite"/>
    </source>
</evidence>
<feature type="region of interest" description="Disordered" evidence="1">
    <location>
        <begin position="51"/>
        <end position="91"/>
    </location>
</feature>
<organism evidence="2 3">
    <name type="scientific">Aliikangiella coralliicola</name>
    <dbReference type="NCBI Taxonomy" id="2592383"/>
    <lineage>
        <taxon>Bacteria</taxon>
        <taxon>Pseudomonadati</taxon>
        <taxon>Pseudomonadota</taxon>
        <taxon>Gammaproteobacteria</taxon>
        <taxon>Oceanospirillales</taxon>
        <taxon>Pleioneaceae</taxon>
        <taxon>Aliikangiella</taxon>
    </lineage>
</organism>
<dbReference type="OrthoDB" id="9859288at2"/>
<dbReference type="RefSeq" id="WP_142893502.1">
    <property type="nucleotide sequence ID" value="NZ_ML660163.1"/>
</dbReference>
<accession>A0A545UED9</accession>